<organism evidence="11 12">
    <name type="scientific">Rhizoctonia solani AG-3 Rhs1AP</name>
    <dbReference type="NCBI Taxonomy" id="1086054"/>
    <lineage>
        <taxon>Eukaryota</taxon>
        <taxon>Fungi</taxon>
        <taxon>Dikarya</taxon>
        <taxon>Basidiomycota</taxon>
        <taxon>Agaricomycotina</taxon>
        <taxon>Agaricomycetes</taxon>
        <taxon>Cantharellales</taxon>
        <taxon>Ceratobasidiaceae</taxon>
        <taxon>Rhizoctonia</taxon>
    </lineage>
</organism>
<keyword evidence="7 9" id="KW-0408">Iron</keyword>
<dbReference type="PANTHER" id="PTHR24305">
    <property type="entry name" value="CYTOCHROME P450"/>
    <property type="match status" value="1"/>
</dbReference>
<dbReference type="PROSITE" id="PS00086">
    <property type="entry name" value="CYTOCHROME_P450"/>
    <property type="match status" value="1"/>
</dbReference>
<dbReference type="GO" id="GO:0004497">
    <property type="term" value="F:monooxygenase activity"/>
    <property type="evidence" value="ECO:0007669"/>
    <property type="project" value="UniProtKB-KW"/>
</dbReference>
<comment type="similarity">
    <text evidence="3 10">Belongs to the cytochrome P450 family.</text>
</comment>
<dbReference type="Proteomes" id="UP000030108">
    <property type="component" value="Unassembled WGS sequence"/>
</dbReference>
<sequence>MFTTQDRAAHAIQWKRVANIFSPQNIDILAFKPHIQQHIWKLCQQWDYCCNAAAKVGRVKIRRLLKGVRSSNVQNMKFAYLEFDVIRDLTLGSSFGLVELQQDSVPLRSSTSNHTTNVPIVGVTLAISEYLPWNYYRSKGIFDYARLTITKVDEKLDRVKRAGYQPEDGPMVDLIDKLLELKGESGAHLSRQELLSEAFLFLFAGGDTTSNTLWAFCYLMATHRDVQKKLQAELDEYIPLELEVDDHGSTTTPSSVVASFDHIKNLPYLNACVKEVMRFQSVVGMGLPRAVPTGQTFTFKDQTFKEGSVISVPSLTINQMDVWGPDAKAFIPERWMGPKTAEFTKYHAPFSFGTRACIGRNLATMQVSLVTATLFR</sequence>
<dbReference type="OrthoDB" id="3211816at2759"/>
<protein>
    <submittedName>
        <fullName evidence="11">Cytochrome P450 family monooxygenase</fullName>
    </submittedName>
</protein>
<dbReference type="PRINTS" id="PR00385">
    <property type="entry name" value="P450"/>
</dbReference>
<dbReference type="EMBL" id="JATN01000317">
    <property type="protein sequence ID" value="EUC62844.1"/>
    <property type="molecule type" value="Genomic_DNA"/>
</dbReference>
<comment type="cofactor">
    <cofactor evidence="1 9">
        <name>heme</name>
        <dbReference type="ChEBI" id="CHEBI:30413"/>
    </cofactor>
</comment>
<name>X8JGQ3_9AGAM</name>
<dbReference type="Gene3D" id="1.10.630.10">
    <property type="entry name" value="Cytochrome P450"/>
    <property type="match status" value="1"/>
</dbReference>
<dbReference type="PANTHER" id="PTHR24305:SF29">
    <property type="entry name" value="BENZOATE-PARA-HYDROXYLASE"/>
    <property type="match status" value="1"/>
</dbReference>
<dbReference type="GO" id="GO:0016705">
    <property type="term" value="F:oxidoreductase activity, acting on paired donors, with incorporation or reduction of molecular oxygen"/>
    <property type="evidence" value="ECO:0007669"/>
    <property type="project" value="InterPro"/>
</dbReference>
<keyword evidence="5 9" id="KW-0479">Metal-binding</keyword>
<keyword evidence="8 10" id="KW-0503">Monooxygenase</keyword>
<evidence type="ECO:0000256" key="3">
    <source>
        <dbReference type="ARBA" id="ARBA00010617"/>
    </source>
</evidence>
<evidence type="ECO:0000256" key="5">
    <source>
        <dbReference type="ARBA" id="ARBA00022723"/>
    </source>
</evidence>
<keyword evidence="4 9" id="KW-0349">Heme</keyword>
<reference evidence="12" key="1">
    <citation type="journal article" date="2014" name="Genome Announc.">
        <title>Draft genome sequence of the plant-pathogenic soil fungus Rhizoctonia solani anastomosis group 3 strain Rhs1AP.</title>
        <authorList>
            <person name="Cubeta M.A."/>
            <person name="Thomas E."/>
            <person name="Dean R.A."/>
            <person name="Jabaji S."/>
            <person name="Neate S.M."/>
            <person name="Tavantzis S."/>
            <person name="Toda T."/>
            <person name="Vilgalys R."/>
            <person name="Bharathan N."/>
            <person name="Fedorova-Abrams N."/>
            <person name="Pakala S.B."/>
            <person name="Pakala S.M."/>
            <person name="Zafar N."/>
            <person name="Joardar V."/>
            <person name="Losada L."/>
            <person name="Nierman W.C."/>
        </authorList>
    </citation>
    <scope>NUCLEOTIDE SEQUENCE [LARGE SCALE GENOMIC DNA]</scope>
    <source>
        <strain evidence="12">AG-3</strain>
    </source>
</reference>
<keyword evidence="6 10" id="KW-0560">Oxidoreductase</keyword>
<dbReference type="Pfam" id="PF00067">
    <property type="entry name" value="p450"/>
    <property type="match status" value="1"/>
</dbReference>
<comment type="pathway">
    <text evidence="2">Secondary metabolite biosynthesis.</text>
</comment>
<dbReference type="InterPro" id="IPR002401">
    <property type="entry name" value="Cyt_P450_E_grp-I"/>
</dbReference>
<evidence type="ECO:0000256" key="8">
    <source>
        <dbReference type="ARBA" id="ARBA00023033"/>
    </source>
</evidence>
<evidence type="ECO:0000256" key="1">
    <source>
        <dbReference type="ARBA" id="ARBA00001971"/>
    </source>
</evidence>
<evidence type="ECO:0000256" key="4">
    <source>
        <dbReference type="ARBA" id="ARBA00022617"/>
    </source>
</evidence>
<dbReference type="InterPro" id="IPR036396">
    <property type="entry name" value="Cyt_P450_sf"/>
</dbReference>
<feature type="binding site" description="axial binding residue" evidence="9">
    <location>
        <position position="357"/>
    </location>
    <ligand>
        <name>heme</name>
        <dbReference type="ChEBI" id="CHEBI:30413"/>
    </ligand>
    <ligandPart>
        <name>Fe</name>
        <dbReference type="ChEBI" id="CHEBI:18248"/>
    </ligandPart>
</feature>
<dbReference type="GO" id="GO:0005506">
    <property type="term" value="F:iron ion binding"/>
    <property type="evidence" value="ECO:0007669"/>
    <property type="project" value="InterPro"/>
</dbReference>
<proteinExistence type="inferred from homology"/>
<dbReference type="InterPro" id="IPR017972">
    <property type="entry name" value="Cyt_P450_CS"/>
</dbReference>
<dbReference type="InterPro" id="IPR050121">
    <property type="entry name" value="Cytochrome_P450_monoxygenase"/>
</dbReference>
<evidence type="ECO:0000313" key="11">
    <source>
        <dbReference type="EMBL" id="EUC62844.1"/>
    </source>
</evidence>
<evidence type="ECO:0000256" key="9">
    <source>
        <dbReference type="PIRSR" id="PIRSR602401-1"/>
    </source>
</evidence>
<dbReference type="SUPFAM" id="SSF48264">
    <property type="entry name" value="Cytochrome P450"/>
    <property type="match status" value="1"/>
</dbReference>
<dbReference type="GO" id="GO:0020037">
    <property type="term" value="F:heme binding"/>
    <property type="evidence" value="ECO:0007669"/>
    <property type="project" value="InterPro"/>
</dbReference>
<accession>X8JGQ3</accession>
<feature type="non-terminal residue" evidence="11">
    <location>
        <position position="376"/>
    </location>
</feature>
<dbReference type="AlphaFoldDB" id="X8JGQ3"/>
<evidence type="ECO:0000256" key="7">
    <source>
        <dbReference type="ARBA" id="ARBA00023004"/>
    </source>
</evidence>
<gene>
    <name evidence="11" type="ORF">RSOL_458920</name>
</gene>
<evidence type="ECO:0000256" key="2">
    <source>
        <dbReference type="ARBA" id="ARBA00005179"/>
    </source>
</evidence>
<evidence type="ECO:0000256" key="10">
    <source>
        <dbReference type="RuleBase" id="RU000461"/>
    </source>
</evidence>
<comment type="caution">
    <text evidence="11">The sequence shown here is derived from an EMBL/GenBank/DDBJ whole genome shotgun (WGS) entry which is preliminary data.</text>
</comment>
<evidence type="ECO:0000313" key="12">
    <source>
        <dbReference type="Proteomes" id="UP000030108"/>
    </source>
</evidence>
<dbReference type="PRINTS" id="PR00463">
    <property type="entry name" value="EP450I"/>
</dbReference>
<evidence type="ECO:0000256" key="6">
    <source>
        <dbReference type="ARBA" id="ARBA00023002"/>
    </source>
</evidence>
<dbReference type="InterPro" id="IPR001128">
    <property type="entry name" value="Cyt_P450"/>
</dbReference>